<evidence type="ECO:0000256" key="1">
    <source>
        <dbReference type="SAM" id="MobiDB-lite"/>
    </source>
</evidence>
<dbReference type="RefSeq" id="XP_066919437.1">
    <property type="nucleotide sequence ID" value="XM_067063336.1"/>
</dbReference>
<evidence type="ECO:0000256" key="2">
    <source>
        <dbReference type="SAM" id="SignalP"/>
    </source>
</evidence>
<dbReference type="OrthoDB" id="10690175at2759"/>
<feature type="region of interest" description="Disordered" evidence="1">
    <location>
        <begin position="491"/>
        <end position="521"/>
    </location>
</feature>
<dbReference type="AlphaFoldDB" id="A0A7M5X8P8"/>
<feature type="chain" id="PRO_5029639648" description="Cnidarian restricted protein" evidence="2">
    <location>
        <begin position="22"/>
        <end position="725"/>
    </location>
</feature>
<dbReference type="EnsemblMetazoa" id="CLYHEMT019263.1">
    <property type="protein sequence ID" value="CLYHEMP019263.1"/>
    <property type="gene ID" value="CLYHEMG019263"/>
</dbReference>
<evidence type="ECO:0008006" key="5">
    <source>
        <dbReference type="Google" id="ProtNLM"/>
    </source>
</evidence>
<dbReference type="Proteomes" id="UP000594262">
    <property type="component" value="Unplaced"/>
</dbReference>
<keyword evidence="4" id="KW-1185">Reference proteome</keyword>
<feature type="compositionally biased region" description="Polar residues" evidence="1">
    <location>
        <begin position="491"/>
        <end position="502"/>
    </location>
</feature>
<name>A0A7M5X8P8_9CNID</name>
<dbReference type="GeneID" id="136806747"/>
<accession>A0A7M5X8P8</accession>
<keyword evidence="2" id="KW-0732">Signal</keyword>
<feature type="signal peptide" evidence="2">
    <location>
        <begin position="1"/>
        <end position="21"/>
    </location>
</feature>
<sequence length="725" mass="83816">MKLMNNSTFIVLSILLWQINGNPINNASTTESTAKPKEDEETVTEEVWKKVVAVIGTLVIKGVLAILAYCKYKSTQEIATKLMKSGEVNYHIKHSWWNKWKICWSCCVFMSGLTCWTQKCCDQNNKCICCCKKGKRNSSSGTGNRPNDPLLMKQGPEKLVDISTSPKQNLQNDFKNNKRLNNVGINYFYDLLKKCNRITYRQFLERFNGFSRKFRRAHCYHFKNQKCWDVEHRDYKMLAGMGLEPILYYVVLDWNDLRLKFQGFQDSKLESIDVDPKEFFKLLFDNEHPPSQKSLDLEWESILNKYRRQNMCLTFMNFPSSESDSKDWGEKDHQLALEILEFVHTLQLRNANIVCRSNDTGTMPDFKSVWEVQKSNDSEKILLKLNKSDLKTFPKGKDVSSTQMLNQRTYFVAKDGTTKVEAPNLFKINDLNTLEVEIEIDSSKIPSNFENVRCRIYVGEEPLEGENANGLNSNQRPCLESPLLIVKSAPTQSTSHVAQPASNPRPTPPVKPSAPTDQPDAFVAPTLQSNYLLQDVFKKAAHKRELANFLEKGCRWYKVGQGVFTERNDQLEDMKNNISFIHNKKFLVKLKPKLPDLTWGVLQQSCVDLGLVELQHLNLRKDKALDTLSDLETDDIARALSHQNGWQLVYDTYEKWFDEHEKTEIEASHQYVYGRENPTNQLLELINQWNPDYTIRQFYNVCTGQSLRYNDVGKFIRQLCGEGKP</sequence>
<feature type="compositionally biased region" description="Pro residues" evidence="1">
    <location>
        <begin position="503"/>
        <end position="512"/>
    </location>
</feature>
<proteinExistence type="predicted"/>
<protein>
    <recommendedName>
        <fullName evidence="5">Cnidarian restricted protein</fullName>
    </recommendedName>
</protein>
<reference evidence="3" key="1">
    <citation type="submission" date="2021-01" db="UniProtKB">
        <authorList>
            <consortium name="EnsemblMetazoa"/>
        </authorList>
    </citation>
    <scope>IDENTIFICATION</scope>
</reference>
<organism evidence="3 4">
    <name type="scientific">Clytia hemisphaerica</name>
    <dbReference type="NCBI Taxonomy" id="252671"/>
    <lineage>
        <taxon>Eukaryota</taxon>
        <taxon>Metazoa</taxon>
        <taxon>Cnidaria</taxon>
        <taxon>Hydrozoa</taxon>
        <taxon>Hydroidolina</taxon>
        <taxon>Leptothecata</taxon>
        <taxon>Obeliida</taxon>
        <taxon>Clytiidae</taxon>
        <taxon>Clytia</taxon>
    </lineage>
</organism>
<evidence type="ECO:0000313" key="4">
    <source>
        <dbReference type="Proteomes" id="UP000594262"/>
    </source>
</evidence>
<evidence type="ECO:0000313" key="3">
    <source>
        <dbReference type="EnsemblMetazoa" id="CLYHEMP019263.1"/>
    </source>
</evidence>